<organism evidence="1">
    <name type="scientific">marine sediment metagenome</name>
    <dbReference type="NCBI Taxonomy" id="412755"/>
    <lineage>
        <taxon>unclassified sequences</taxon>
        <taxon>metagenomes</taxon>
        <taxon>ecological metagenomes</taxon>
    </lineage>
</organism>
<feature type="non-terminal residue" evidence="1">
    <location>
        <position position="1"/>
    </location>
</feature>
<name>X1N943_9ZZZZ</name>
<protein>
    <submittedName>
        <fullName evidence="1">Uncharacterized protein</fullName>
    </submittedName>
</protein>
<dbReference type="AlphaFoldDB" id="X1N943"/>
<evidence type="ECO:0000313" key="1">
    <source>
        <dbReference type="EMBL" id="GAI23375.1"/>
    </source>
</evidence>
<reference evidence="1" key="1">
    <citation type="journal article" date="2014" name="Front. Microbiol.">
        <title>High frequency of phylogenetically diverse reductive dehalogenase-homologous genes in deep subseafloor sedimentary metagenomes.</title>
        <authorList>
            <person name="Kawai M."/>
            <person name="Futagami T."/>
            <person name="Toyoda A."/>
            <person name="Takaki Y."/>
            <person name="Nishi S."/>
            <person name="Hori S."/>
            <person name="Arai W."/>
            <person name="Tsubouchi T."/>
            <person name="Morono Y."/>
            <person name="Uchiyama I."/>
            <person name="Ito T."/>
            <person name="Fujiyama A."/>
            <person name="Inagaki F."/>
            <person name="Takami H."/>
        </authorList>
    </citation>
    <scope>NUCLEOTIDE SEQUENCE</scope>
    <source>
        <strain evidence="1">Expedition CK06-06</strain>
    </source>
</reference>
<proteinExistence type="predicted"/>
<accession>X1N943</accession>
<sequence length="35" mass="4017">AQLRSGGLLKALRKELKRRDFHRLPVCKRCLTPVG</sequence>
<gene>
    <name evidence="1" type="ORF">S06H3_31663</name>
</gene>
<dbReference type="EMBL" id="BARV01018765">
    <property type="protein sequence ID" value="GAI23375.1"/>
    <property type="molecule type" value="Genomic_DNA"/>
</dbReference>
<comment type="caution">
    <text evidence="1">The sequence shown here is derived from an EMBL/GenBank/DDBJ whole genome shotgun (WGS) entry which is preliminary data.</text>
</comment>